<evidence type="ECO:0000313" key="2">
    <source>
        <dbReference type="Proteomes" id="UP001231941"/>
    </source>
</evidence>
<comment type="caution">
    <text evidence="1">The sequence shown here is derived from an EMBL/GenBank/DDBJ whole genome shotgun (WGS) entry which is preliminary data.</text>
</comment>
<keyword evidence="2" id="KW-1185">Reference proteome</keyword>
<evidence type="ECO:0000313" key="1">
    <source>
        <dbReference type="EMBL" id="MDP5276157.1"/>
    </source>
</evidence>
<organism evidence="1 2">
    <name type="scientific">Chengkuizengella axinellae</name>
    <dbReference type="NCBI Taxonomy" id="3064388"/>
    <lineage>
        <taxon>Bacteria</taxon>
        <taxon>Bacillati</taxon>
        <taxon>Bacillota</taxon>
        <taxon>Bacilli</taxon>
        <taxon>Bacillales</taxon>
        <taxon>Paenibacillaceae</taxon>
        <taxon>Chengkuizengella</taxon>
    </lineage>
</organism>
<proteinExistence type="predicted"/>
<sequence>MGIESYNFIVFPKNNHTSLTEDGWEIIGTSLISFKKITEYLLSFKNITNYEPENMASYASKDCYYNYVDETSIIEFEINYGDKVDFIQEISARFAVCNGNGTYEKFISICKSLNRDLNLETLDMKFGEILDFDDELQILRSKNTYEKKKKQFYRFFKLPNDSISRPVHCGKAVFDLLL</sequence>
<dbReference type="EMBL" id="JAVAMP010000012">
    <property type="protein sequence ID" value="MDP5276157.1"/>
    <property type="molecule type" value="Genomic_DNA"/>
</dbReference>
<reference evidence="1 2" key="1">
    <citation type="submission" date="2023-08" db="EMBL/GenBank/DDBJ databases">
        <authorList>
            <person name="Park J.-S."/>
        </authorList>
    </citation>
    <scope>NUCLEOTIDE SEQUENCE [LARGE SCALE GENOMIC DNA]</scope>
    <source>
        <strain evidence="1 2">2205SS18-9</strain>
    </source>
</reference>
<protein>
    <submittedName>
        <fullName evidence="1">Uncharacterized protein</fullName>
    </submittedName>
</protein>
<name>A0ABT9J3G0_9BACL</name>
<dbReference type="Proteomes" id="UP001231941">
    <property type="component" value="Unassembled WGS sequence"/>
</dbReference>
<dbReference type="RefSeq" id="WP_305993468.1">
    <property type="nucleotide sequence ID" value="NZ_JAVAMP010000012.1"/>
</dbReference>
<gene>
    <name evidence="1" type="ORF">Q5Y73_18830</name>
</gene>
<accession>A0ABT9J3G0</accession>